<evidence type="ECO:0000313" key="8">
    <source>
        <dbReference type="Proteomes" id="UP000229011"/>
    </source>
</evidence>
<evidence type="ECO:0000313" key="9">
    <source>
        <dbReference type="Proteomes" id="UP000230781"/>
    </source>
</evidence>
<comment type="subcellular location">
    <subcellularLocation>
        <location evidence="1">Membrane</location>
    </subcellularLocation>
</comment>
<name>A0A2G9EE43_9FUSO</name>
<evidence type="ECO:0000256" key="2">
    <source>
        <dbReference type="ARBA" id="ARBA00022692"/>
    </source>
</evidence>
<evidence type="ECO:0000256" key="5">
    <source>
        <dbReference type="SAM" id="Phobius"/>
    </source>
</evidence>
<evidence type="ECO:0000256" key="1">
    <source>
        <dbReference type="ARBA" id="ARBA00004370"/>
    </source>
</evidence>
<keyword evidence="3 5" id="KW-1133">Transmembrane helix</keyword>
<keyword evidence="4 5" id="KW-0472">Membrane</keyword>
<dbReference type="Proteomes" id="UP000230781">
    <property type="component" value="Chromosome"/>
</dbReference>
<evidence type="ECO:0000313" key="6">
    <source>
        <dbReference type="EMBL" id="ATV71067.1"/>
    </source>
</evidence>
<reference evidence="6 9" key="2">
    <citation type="submission" date="2017-11" db="EMBL/GenBank/DDBJ databases">
        <title>Genome sequencing of Fusobacterium periodonticum KCOM 2555.</title>
        <authorList>
            <person name="Kook J.-K."/>
            <person name="Park S.-N."/>
            <person name="Lim Y.K."/>
        </authorList>
    </citation>
    <scope>NUCLEOTIDE SEQUENCE [LARGE SCALE GENOMIC DNA]</scope>
    <source>
        <strain evidence="6 9">KCOM 2555</strain>
    </source>
</reference>
<dbReference type="EMBL" id="PEQY01000002">
    <property type="protein sequence ID" value="PIM78951.1"/>
    <property type="molecule type" value="Genomic_DNA"/>
</dbReference>
<protein>
    <recommendedName>
        <fullName evidence="10">Conjugal transfer protein TrbD</fullName>
    </recommendedName>
</protein>
<proteinExistence type="predicted"/>
<feature type="transmembrane region" description="Helical" evidence="5">
    <location>
        <begin position="47"/>
        <end position="65"/>
    </location>
</feature>
<organism evidence="7 8">
    <name type="scientific">Fusobacterium pseudoperiodonticum</name>
    <dbReference type="NCBI Taxonomy" id="2663009"/>
    <lineage>
        <taxon>Bacteria</taxon>
        <taxon>Fusobacteriati</taxon>
        <taxon>Fusobacteriota</taxon>
        <taxon>Fusobacteriia</taxon>
        <taxon>Fusobacteriales</taxon>
        <taxon>Fusobacteriaceae</taxon>
        <taxon>Fusobacterium</taxon>
    </lineage>
</organism>
<evidence type="ECO:0008006" key="10">
    <source>
        <dbReference type="Google" id="ProtNLM"/>
    </source>
</evidence>
<dbReference type="EMBL" id="CP024704">
    <property type="protein sequence ID" value="ATV71067.1"/>
    <property type="molecule type" value="Genomic_DNA"/>
</dbReference>
<dbReference type="RefSeq" id="WP_005965530.1">
    <property type="nucleotide sequence ID" value="NZ_CAUUPV010000005.1"/>
</dbReference>
<dbReference type="GeneID" id="93329149"/>
<evidence type="ECO:0000256" key="3">
    <source>
        <dbReference type="ARBA" id="ARBA00022989"/>
    </source>
</evidence>
<evidence type="ECO:0000313" key="7">
    <source>
        <dbReference type="EMBL" id="PIM78951.1"/>
    </source>
</evidence>
<dbReference type="Pfam" id="PF05101">
    <property type="entry name" value="VirB3"/>
    <property type="match status" value="1"/>
</dbReference>
<reference evidence="7 8" key="1">
    <citation type="submission" date="2017-11" db="EMBL/GenBank/DDBJ databases">
        <title>Genome sequencing of Fusobacterium periodonticum KCOM 1259.</title>
        <authorList>
            <person name="Kook J.-K."/>
            <person name="Park S.-N."/>
            <person name="Lim Y.K."/>
        </authorList>
    </citation>
    <scope>NUCLEOTIDE SEQUENCE [LARGE SCALE GENOMIC DNA]</scope>
    <source>
        <strain evidence="7 8">KCOM 1259</strain>
    </source>
</reference>
<dbReference type="InterPro" id="IPR007792">
    <property type="entry name" value="T4SS_VirB3/TrbD/AvhB"/>
</dbReference>
<evidence type="ECO:0000256" key="4">
    <source>
        <dbReference type="ARBA" id="ARBA00023136"/>
    </source>
</evidence>
<dbReference type="AlphaFoldDB" id="A0A2G9EE43"/>
<sequence>MENELDLRERICRAFTTDITVAGGAREAVIANFFLALILIFSTDSGLVILSVIIVFTFSHGYIVYLTKKDTKFFKVFKSHLKFKDYYY</sequence>
<dbReference type="Proteomes" id="UP000229011">
    <property type="component" value="Unassembled WGS sequence"/>
</dbReference>
<keyword evidence="2 5" id="KW-0812">Transmembrane</keyword>
<accession>A0A2G9EE43</accession>
<gene>
    <name evidence="7" type="ORF">CTM71_12045</name>
    <name evidence="6" type="ORF">CTM98_10615</name>
</gene>
<dbReference type="GO" id="GO:0016020">
    <property type="term" value="C:membrane"/>
    <property type="evidence" value="ECO:0007669"/>
    <property type="project" value="UniProtKB-SubCell"/>
</dbReference>
<feature type="transmembrane region" description="Helical" evidence="5">
    <location>
        <begin position="21"/>
        <end position="41"/>
    </location>
</feature>